<dbReference type="PANTHER" id="PTHR22996">
    <property type="entry name" value="MAHOGUNIN"/>
    <property type="match status" value="1"/>
</dbReference>
<comment type="caution">
    <text evidence="4">The sequence shown here is derived from an EMBL/GenBank/DDBJ whole genome shotgun (WGS) entry which is preliminary data.</text>
</comment>
<proteinExistence type="predicted"/>
<dbReference type="GO" id="GO:0008270">
    <property type="term" value="F:zinc ion binding"/>
    <property type="evidence" value="ECO:0007669"/>
    <property type="project" value="UniProtKB-KW"/>
</dbReference>
<dbReference type="InterPro" id="IPR001841">
    <property type="entry name" value="Znf_RING"/>
</dbReference>
<dbReference type="GO" id="GO:0061630">
    <property type="term" value="F:ubiquitin protein ligase activity"/>
    <property type="evidence" value="ECO:0007669"/>
    <property type="project" value="UniProtKB-EC"/>
</dbReference>
<keyword evidence="1" id="KW-0479">Metal-binding</keyword>
<keyword evidence="1" id="KW-0863">Zinc-finger</keyword>
<gene>
    <name evidence="4" type="ORF">PPRIM_AZ9-3.1.T0100199</name>
</gene>
<dbReference type="GO" id="GO:0005737">
    <property type="term" value="C:cytoplasm"/>
    <property type="evidence" value="ECO:0007669"/>
    <property type="project" value="TreeGrafter"/>
</dbReference>
<evidence type="ECO:0000259" key="3">
    <source>
        <dbReference type="PROSITE" id="PS50089"/>
    </source>
</evidence>
<dbReference type="PROSITE" id="PS50089">
    <property type="entry name" value="ZF_RING_2"/>
    <property type="match status" value="1"/>
</dbReference>
<evidence type="ECO:0000256" key="1">
    <source>
        <dbReference type="PROSITE-ProRule" id="PRU00175"/>
    </source>
</evidence>
<dbReference type="Proteomes" id="UP000688137">
    <property type="component" value="Unassembled WGS sequence"/>
</dbReference>
<dbReference type="Pfam" id="PF13920">
    <property type="entry name" value="zf-C3HC4_3"/>
    <property type="match status" value="1"/>
</dbReference>
<sequence length="294" mass="34511">MGSQPAKSRNLYKYEYHQNQMEIQQPNEQIKVSFLKKSNSNHSQKQKDNQSSETSKFNTNKQQFIQILHNDFCIENAKLIGNQNLQIEFVIFAQTPCKIQLFVQGQEICDTFGDVLQSIQAKEFQEEILLTEPQTKNVKLISKLKFPKSYIIQQNSNPDLIYWKIIILIQNQKMMMIYYYDYEDDQLKLIRQKLQLHQQVVFEIQDIIGINDTNIIESQKNDQVNGKCISCKSISYDTIIMPCRHMNLCQNCANQMIEINNQHQLQVNKQHALDLSVCPQCSMEIDFFIKLQKA</sequence>
<feature type="domain" description="RING-type" evidence="3">
    <location>
        <begin position="228"/>
        <end position="282"/>
    </location>
</feature>
<evidence type="ECO:0000313" key="5">
    <source>
        <dbReference type="Proteomes" id="UP000688137"/>
    </source>
</evidence>
<dbReference type="EMBL" id="CAJJDM010000007">
    <property type="protein sequence ID" value="CAD8046132.1"/>
    <property type="molecule type" value="Genomic_DNA"/>
</dbReference>
<accession>A0A8S1JTY5</accession>
<feature type="region of interest" description="Disordered" evidence="2">
    <location>
        <begin position="34"/>
        <end position="55"/>
    </location>
</feature>
<keyword evidence="1" id="KW-0862">Zinc</keyword>
<keyword evidence="5" id="KW-1185">Reference proteome</keyword>
<evidence type="ECO:0000313" key="4">
    <source>
        <dbReference type="EMBL" id="CAD8046132.1"/>
    </source>
</evidence>
<dbReference type="AlphaFoldDB" id="A0A8S1JTY5"/>
<dbReference type="InterPro" id="IPR045194">
    <property type="entry name" value="MGRN1/RNF157-like"/>
</dbReference>
<name>A0A8S1JTY5_PARPR</name>
<dbReference type="PANTHER" id="PTHR22996:SF0">
    <property type="entry name" value="RE60872P-RELATED"/>
    <property type="match status" value="1"/>
</dbReference>
<evidence type="ECO:0000256" key="2">
    <source>
        <dbReference type="SAM" id="MobiDB-lite"/>
    </source>
</evidence>
<reference evidence="4" key="1">
    <citation type="submission" date="2021-01" db="EMBL/GenBank/DDBJ databases">
        <authorList>
            <consortium name="Genoscope - CEA"/>
            <person name="William W."/>
        </authorList>
    </citation>
    <scope>NUCLEOTIDE SEQUENCE</scope>
</reference>
<organism evidence="4 5">
    <name type="scientific">Paramecium primaurelia</name>
    <dbReference type="NCBI Taxonomy" id="5886"/>
    <lineage>
        <taxon>Eukaryota</taxon>
        <taxon>Sar</taxon>
        <taxon>Alveolata</taxon>
        <taxon>Ciliophora</taxon>
        <taxon>Intramacronucleata</taxon>
        <taxon>Oligohymenophorea</taxon>
        <taxon>Peniculida</taxon>
        <taxon>Parameciidae</taxon>
        <taxon>Paramecium</taxon>
    </lineage>
</organism>
<protein>
    <recommendedName>
        <fullName evidence="3">RING-type domain-containing protein</fullName>
    </recommendedName>
</protein>
<dbReference type="GO" id="GO:0016567">
    <property type="term" value="P:protein ubiquitination"/>
    <property type="evidence" value="ECO:0007669"/>
    <property type="project" value="TreeGrafter"/>
</dbReference>